<feature type="domain" description="Protein kinase" evidence="7">
    <location>
        <begin position="49"/>
        <end position="310"/>
    </location>
</feature>
<keyword evidence="2 5" id="KW-0547">Nucleotide-binding</keyword>
<keyword evidence="9" id="KW-1185">Reference proteome</keyword>
<dbReference type="Pfam" id="PF00069">
    <property type="entry name" value="Pkinase"/>
    <property type="match status" value="1"/>
</dbReference>
<dbReference type="InterPro" id="IPR011009">
    <property type="entry name" value="Kinase-like_dom_sf"/>
</dbReference>
<evidence type="ECO:0000259" key="7">
    <source>
        <dbReference type="PROSITE" id="PS50011"/>
    </source>
</evidence>
<keyword evidence="6" id="KW-0812">Transmembrane</keyword>
<dbReference type="Gene3D" id="1.10.510.10">
    <property type="entry name" value="Transferase(Phosphotransferase) domain 1"/>
    <property type="match status" value="1"/>
</dbReference>
<name>A0ABQ6FXR9_9CHLR</name>
<dbReference type="EMBL" id="BSRI01000002">
    <property type="protein sequence ID" value="GLV59084.1"/>
    <property type="molecule type" value="Genomic_DNA"/>
</dbReference>
<proteinExistence type="predicted"/>
<dbReference type="Proteomes" id="UP001344906">
    <property type="component" value="Unassembled WGS sequence"/>
</dbReference>
<keyword evidence="3" id="KW-0418">Kinase</keyword>
<evidence type="ECO:0000313" key="8">
    <source>
        <dbReference type="EMBL" id="GLV59084.1"/>
    </source>
</evidence>
<dbReference type="InterPro" id="IPR017441">
    <property type="entry name" value="Protein_kinase_ATP_BS"/>
</dbReference>
<evidence type="ECO:0000256" key="5">
    <source>
        <dbReference type="PROSITE-ProRule" id="PRU10141"/>
    </source>
</evidence>
<feature type="binding site" evidence="5">
    <location>
        <position position="78"/>
    </location>
    <ligand>
        <name>ATP</name>
        <dbReference type="ChEBI" id="CHEBI:30616"/>
    </ligand>
</feature>
<dbReference type="InterPro" id="IPR000719">
    <property type="entry name" value="Prot_kinase_dom"/>
</dbReference>
<keyword evidence="6" id="KW-1133">Transmembrane helix</keyword>
<dbReference type="PANTHER" id="PTHR43289:SF34">
    <property type="entry name" value="SERINE_THREONINE-PROTEIN KINASE YBDM-RELATED"/>
    <property type="match status" value="1"/>
</dbReference>
<evidence type="ECO:0000256" key="2">
    <source>
        <dbReference type="ARBA" id="ARBA00022741"/>
    </source>
</evidence>
<keyword evidence="1" id="KW-0808">Transferase</keyword>
<keyword evidence="4 5" id="KW-0067">ATP-binding</keyword>
<dbReference type="SUPFAM" id="SSF56112">
    <property type="entry name" value="Protein kinase-like (PK-like)"/>
    <property type="match status" value="1"/>
</dbReference>
<dbReference type="PROSITE" id="PS50011">
    <property type="entry name" value="PROTEIN_KINASE_DOM"/>
    <property type="match status" value="1"/>
</dbReference>
<dbReference type="PROSITE" id="PS00107">
    <property type="entry name" value="PROTEIN_KINASE_ATP"/>
    <property type="match status" value="1"/>
</dbReference>
<sequence>MEQLGIYCPHCGASNHKEEVYCFACGHTLADAEAPAATTASEILLQQRYRLLNKVGEGGFSIVYRAEDIQTHQTVAVKAVSLRGLSTQEKIEATDAFNREVTILTKLTHRSLPRLYRHFSDAECWYMVMDYIEGETLEKYLERHQQMPFRLEEVLDIGIILCDVLDYLHSNQPPIIFRDLKPANIMVTSGGYIYVIDFGIARQFKQGKPKDTIPFGSPGYAAPEQYGKAQTTPRSDIYSLGAILHQLMTGSDPSQSPFAFAPLSNLHQQAVAKLDTLLQRMVTLDSQQRPDSMAEVRESLQEISRIHYYQQGLSSQYYRPSLSRAFQTAAYAQPLPSTPMPSNAGVVTFVQQQQIFYASSPFAQSTTPPPANRYQLYSILCSLVGIFMPPFLCLASTQILPLLQQHIPTALFAYLLLLAPSVLGIVFGHKGRDFASQTGTSASTATVGLTLGYIFTAIYLVFALCFFSTTILLAPHMSGF</sequence>
<accession>A0ABQ6FXR9</accession>
<feature type="transmembrane region" description="Helical" evidence="6">
    <location>
        <begin position="447"/>
        <end position="474"/>
    </location>
</feature>
<gene>
    <name evidence="8" type="ORF">KDH_59120</name>
</gene>
<dbReference type="CDD" id="cd14014">
    <property type="entry name" value="STKc_PknB_like"/>
    <property type="match status" value="1"/>
</dbReference>
<feature type="transmembrane region" description="Helical" evidence="6">
    <location>
        <begin position="407"/>
        <end position="427"/>
    </location>
</feature>
<comment type="caution">
    <text evidence="8">The sequence shown here is derived from an EMBL/GenBank/DDBJ whole genome shotgun (WGS) entry which is preliminary data.</text>
</comment>
<evidence type="ECO:0000256" key="6">
    <source>
        <dbReference type="SAM" id="Phobius"/>
    </source>
</evidence>
<evidence type="ECO:0000256" key="3">
    <source>
        <dbReference type="ARBA" id="ARBA00022777"/>
    </source>
</evidence>
<organism evidence="8 9">
    <name type="scientific">Dictyobacter halimunensis</name>
    <dbReference type="NCBI Taxonomy" id="3026934"/>
    <lineage>
        <taxon>Bacteria</taxon>
        <taxon>Bacillati</taxon>
        <taxon>Chloroflexota</taxon>
        <taxon>Ktedonobacteria</taxon>
        <taxon>Ktedonobacterales</taxon>
        <taxon>Dictyobacteraceae</taxon>
        <taxon>Dictyobacter</taxon>
    </lineage>
</organism>
<evidence type="ECO:0000256" key="1">
    <source>
        <dbReference type="ARBA" id="ARBA00022679"/>
    </source>
</evidence>
<evidence type="ECO:0000256" key="4">
    <source>
        <dbReference type="ARBA" id="ARBA00022840"/>
    </source>
</evidence>
<dbReference type="SMART" id="SM00220">
    <property type="entry name" value="S_TKc"/>
    <property type="match status" value="1"/>
</dbReference>
<dbReference type="RefSeq" id="WP_338255564.1">
    <property type="nucleotide sequence ID" value="NZ_BSRI01000002.1"/>
</dbReference>
<evidence type="ECO:0000313" key="9">
    <source>
        <dbReference type="Proteomes" id="UP001344906"/>
    </source>
</evidence>
<dbReference type="PANTHER" id="PTHR43289">
    <property type="entry name" value="MITOGEN-ACTIVATED PROTEIN KINASE KINASE KINASE 20-RELATED"/>
    <property type="match status" value="1"/>
</dbReference>
<protein>
    <recommendedName>
        <fullName evidence="7">Protein kinase domain-containing protein</fullName>
    </recommendedName>
</protein>
<reference evidence="8 9" key="1">
    <citation type="submission" date="2023-02" db="EMBL/GenBank/DDBJ databases">
        <title>Dictyobacter halimunensis sp. nov., a new member of the class Ktedonobacteria from forest soil in a geothermal area.</title>
        <authorList>
            <person name="Rachmania M.K."/>
            <person name="Ningsih F."/>
            <person name="Sakai Y."/>
            <person name="Yabe S."/>
            <person name="Yokota A."/>
            <person name="Sjamsuridzal W."/>
        </authorList>
    </citation>
    <scope>NUCLEOTIDE SEQUENCE [LARGE SCALE GENOMIC DNA]</scope>
    <source>
        <strain evidence="8 9">S3.2.2.5</strain>
    </source>
</reference>
<keyword evidence="6" id="KW-0472">Membrane</keyword>